<dbReference type="EMBL" id="JABWDY010040365">
    <property type="protein sequence ID" value="KAF5178164.1"/>
    <property type="molecule type" value="Genomic_DNA"/>
</dbReference>
<evidence type="ECO:0000313" key="2">
    <source>
        <dbReference type="Proteomes" id="UP000554482"/>
    </source>
</evidence>
<dbReference type="AlphaFoldDB" id="A0A7J6UZR3"/>
<protein>
    <submittedName>
        <fullName evidence="1">Uncharacterized protein</fullName>
    </submittedName>
</protein>
<organism evidence="1 2">
    <name type="scientific">Thalictrum thalictroides</name>
    <name type="common">Rue-anemone</name>
    <name type="synonym">Anemone thalictroides</name>
    <dbReference type="NCBI Taxonomy" id="46969"/>
    <lineage>
        <taxon>Eukaryota</taxon>
        <taxon>Viridiplantae</taxon>
        <taxon>Streptophyta</taxon>
        <taxon>Embryophyta</taxon>
        <taxon>Tracheophyta</taxon>
        <taxon>Spermatophyta</taxon>
        <taxon>Magnoliopsida</taxon>
        <taxon>Ranunculales</taxon>
        <taxon>Ranunculaceae</taxon>
        <taxon>Thalictroideae</taxon>
        <taxon>Thalictrum</taxon>
    </lineage>
</organism>
<sequence length="76" mass="8652">MIDVGVHLSTEDEEKYKHYSGRGHGTQNKDDILKGLKIGFCGKWEKEDHAGDHSKCSNKGINETVWWVCFSRVDIS</sequence>
<accession>A0A7J6UZR3</accession>
<evidence type="ECO:0000313" key="1">
    <source>
        <dbReference type="EMBL" id="KAF5178164.1"/>
    </source>
</evidence>
<proteinExistence type="predicted"/>
<comment type="caution">
    <text evidence="1">The sequence shown here is derived from an EMBL/GenBank/DDBJ whole genome shotgun (WGS) entry which is preliminary data.</text>
</comment>
<gene>
    <name evidence="1" type="ORF">FRX31_032247</name>
</gene>
<dbReference type="Proteomes" id="UP000554482">
    <property type="component" value="Unassembled WGS sequence"/>
</dbReference>
<name>A0A7J6UZR3_THATH</name>
<reference evidence="1 2" key="1">
    <citation type="submission" date="2020-06" db="EMBL/GenBank/DDBJ databases">
        <title>Transcriptomic and genomic resources for Thalictrum thalictroides and T. hernandezii: Facilitating candidate gene discovery in an emerging model plant lineage.</title>
        <authorList>
            <person name="Arias T."/>
            <person name="Riano-Pachon D.M."/>
            <person name="Di Stilio V.S."/>
        </authorList>
    </citation>
    <scope>NUCLEOTIDE SEQUENCE [LARGE SCALE GENOMIC DNA]</scope>
    <source>
        <strain evidence="2">cv. WT478/WT964</strain>
        <tissue evidence="1">Leaves</tissue>
    </source>
</reference>
<keyword evidence="2" id="KW-1185">Reference proteome</keyword>